<dbReference type="GO" id="GO:0034715">
    <property type="term" value="C:pICln-Sm protein complex"/>
    <property type="evidence" value="ECO:0007669"/>
    <property type="project" value="TreeGrafter"/>
</dbReference>
<reference evidence="5 6" key="1">
    <citation type="journal article" date="2007" name="Proc. Natl. Acad. Sci. U.S.A.">
        <title>Dandruff-associated Malassezia genomes reveal convergent and divergent virulence traits shared with plant and human fungal pathogens.</title>
        <authorList>
            <person name="Xu J."/>
            <person name="Saunders C.W."/>
            <person name="Hu P."/>
            <person name="Grant R.A."/>
            <person name="Boekhout T."/>
            <person name="Kuramae E.E."/>
            <person name="Kronstad J.W."/>
            <person name="Deangelis Y.M."/>
            <person name="Reeder N.L."/>
            <person name="Johnstone K.R."/>
            <person name="Leland M."/>
            <person name="Fieno A.M."/>
            <person name="Begley W.M."/>
            <person name="Sun Y."/>
            <person name="Lacey M.P."/>
            <person name="Chaudhary T."/>
            <person name="Keough T."/>
            <person name="Chu L."/>
            <person name="Sears R."/>
            <person name="Yuan B."/>
            <person name="Dawson T.L.Jr."/>
        </authorList>
    </citation>
    <scope>NUCLEOTIDE SEQUENCE [LARGE SCALE GENOMIC DNA]</scope>
    <source>
        <strain evidence="6">ATCC MYA-4612 / CBS 7966</strain>
    </source>
</reference>
<comment type="caution">
    <text evidence="5">The sequence shown here is derived from an EMBL/GenBank/DDBJ whole genome shotgun (WGS) entry which is preliminary data.</text>
</comment>
<dbReference type="GO" id="GO:0045292">
    <property type="term" value="P:mRNA cis splicing, via spliceosome"/>
    <property type="evidence" value="ECO:0007669"/>
    <property type="project" value="TreeGrafter"/>
</dbReference>
<evidence type="ECO:0000313" key="5">
    <source>
        <dbReference type="EMBL" id="EDP43087.1"/>
    </source>
</evidence>
<organism evidence="5 6">
    <name type="scientific">Malassezia globosa (strain ATCC MYA-4612 / CBS 7966)</name>
    <name type="common">Dandruff-associated fungus</name>
    <dbReference type="NCBI Taxonomy" id="425265"/>
    <lineage>
        <taxon>Eukaryota</taxon>
        <taxon>Fungi</taxon>
        <taxon>Dikarya</taxon>
        <taxon>Basidiomycota</taxon>
        <taxon>Ustilaginomycotina</taxon>
        <taxon>Malasseziomycetes</taxon>
        <taxon>Malasseziales</taxon>
        <taxon>Malasseziaceae</taxon>
        <taxon>Malassezia</taxon>
    </lineage>
</organism>
<dbReference type="PANTHER" id="PTHR21399:SF0">
    <property type="entry name" value="METHYLOSOME SUBUNIT PICLN"/>
    <property type="match status" value="1"/>
</dbReference>
<keyword evidence="3" id="KW-0963">Cytoplasm</keyword>
<sequence>MIDMTGQLWLTETRLTFFPQETNETSNGFHLDYPSIALHAISRFVPEELRGSDMFLLDTCLYCQLDDHPERDDEKENEEENGEVKEMWILVQDSSISTFMHVQDLVNSFSSEFAV</sequence>
<dbReference type="KEGG" id="mgl:MGL_2683"/>
<dbReference type="OrthoDB" id="19714at2759"/>
<dbReference type="GO" id="GO:0005829">
    <property type="term" value="C:cytosol"/>
    <property type="evidence" value="ECO:0007669"/>
    <property type="project" value="TreeGrafter"/>
</dbReference>
<accession>A8Q4Z8</accession>
<dbReference type="GeneID" id="5854606"/>
<dbReference type="GO" id="GO:0000387">
    <property type="term" value="P:spliceosomal snRNP assembly"/>
    <property type="evidence" value="ECO:0007669"/>
    <property type="project" value="TreeGrafter"/>
</dbReference>
<comment type="subcellular location">
    <subcellularLocation>
        <location evidence="2">Cytoplasm</location>
    </subcellularLocation>
    <subcellularLocation>
        <location evidence="1">Nucleus</location>
    </subcellularLocation>
</comment>
<dbReference type="InParanoid" id="A8Q4Z8"/>
<evidence type="ECO:0000256" key="2">
    <source>
        <dbReference type="ARBA" id="ARBA00004496"/>
    </source>
</evidence>
<dbReference type="InterPro" id="IPR039924">
    <property type="entry name" value="ICln/Lot5/Saf5"/>
</dbReference>
<dbReference type="Proteomes" id="UP000008837">
    <property type="component" value="Unassembled WGS sequence"/>
</dbReference>
<proteinExistence type="predicted"/>
<dbReference type="Gene3D" id="2.30.29.30">
    <property type="entry name" value="Pleckstrin-homology domain (PH domain)/Phosphotyrosine-binding domain (PTB)"/>
    <property type="match status" value="1"/>
</dbReference>
<protein>
    <submittedName>
        <fullName evidence="5">Uncharacterized protein</fullName>
    </submittedName>
</protein>
<name>A8Q4Z8_MALGO</name>
<keyword evidence="6" id="KW-1185">Reference proteome</keyword>
<gene>
    <name evidence="5" type="ORF">MGL_2683</name>
</gene>
<dbReference type="InterPro" id="IPR011993">
    <property type="entry name" value="PH-like_dom_sf"/>
</dbReference>
<evidence type="ECO:0000256" key="1">
    <source>
        <dbReference type="ARBA" id="ARBA00004123"/>
    </source>
</evidence>
<dbReference type="AlphaFoldDB" id="A8Q4Z8"/>
<dbReference type="PANTHER" id="PTHR21399">
    <property type="entry name" value="CHLORIDE CONDUCTANCE REGULATORY PROTEIN ICLN"/>
    <property type="match status" value="1"/>
</dbReference>
<evidence type="ECO:0000256" key="3">
    <source>
        <dbReference type="ARBA" id="ARBA00022490"/>
    </source>
</evidence>
<keyword evidence="4" id="KW-0539">Nucleus</keyword>
<dbReference type="EMBL" id="AAYY01000009">
    <property type="protein sequence ID" value="EDP43087.1"/>
    <property type="molecule type" value="Genomic_DNA"/>
</dbReference>
<dbReference type="GO" id="GO:0005681">
    <property type="term" value="C:spliceosomal complex"/>
    <property type="evidence" value="ECO:0007669"/>
    <property type="project" value="TreeGrafter"/>
</dbReference>
<dbReference type="STRING" id="425265.A8Q4Z8"/>
<dbReference type="Pfam" id="PF03517">
    <property type="entry name" value="Voldacs"/>
    <property type="match status" value="1"/>
</dbReference>
<dbReference type="RefSeq" id="XP_001730301.1">
    <property type="nucleotide sequence ID" value="XM_001730249.1"/>
</dbReference>
<evidence type="ECO:0000256" key="4">
    <source>
        <dbReference type="ARBA" id="ARBA00023242"/>
    </source>
</evidence>
<dbReference type="VEuPathDB" id="FungiDB:MGL_2683"/>
<evidence type="ECO:0000313" key="6">
    <source>
        <dbReference type="Proteomes" id="UP000008837"/>
    </source>
</evidence>